<keyword evidence="2" id="KW-0732">Signal</keyword>
<dbReference type="InterPro" id="IPR007446">
    <property type="entry name" value="PilP"/>
</dbReference>
<evidence type="ECO:0000256" key="1">
    <source>
        <dbReference type="SAM" id="MobiDB-lite"/>
    </source>
</evidence>
<gene>
    <name evidence="3" type="ORF">FDQ92_11015</name>
</gene>
<feature type="signal peptide" evidence="2">
    <location>
        <begin position="1"/>
        <end position="32"/>
    </location>
</feature>
<feature type="region of interest" description="Disordered" evidence="1">
    <location>
        <begin position="36"/>
        <end position="67"/>
    </location>
</feature>
<organism evidence="3 4">
    <name type="scientific">Desulfoglaeba alkanexedens ALDC</name>
    <dbReference type="NCBI Taxonomy" id="980445"/>
    <lineage>
        <taxon>Bacteria</taxon>
        <taxon>Pseudomonadati</taxon>
        <taxon>Thermodesulfobacteriota</taxon>
        <taxon>Syntrophobacteria</taxon>
        <taxon>Syntrophobacterales</taxon>
        <taxon>Syntrophobacteraceae</taxon>
        <taxon>Desulfoglaeba</taxon>
    </lineage>
</organism>
<dbReference type="OrthoDB" id="9788988at2"/>
<proteinExistence type="predicted"/>
<reference evidence="3 4" key="2">
    <citation type="submission" date="2019-05" db="EMBL/GenBank/DDBJ databases">
        <authorList>
            <person name="Suflita J.M."/>
            <person name="Marks C.R."/>
        </authorList>
    </citation>
    <scope>NUCLEOTIDE SEQUENCE [LARGE SCALE GENOMIC DNA]</scope>
    <source>
        <strain evidence="3 4">ALDC</strain>
    </source>
</reference>
<evidence type="ECO:0000313" key="4">
    <source>
        <dbReference type="Proteomes" id="UP000298602"/>
    </source>
</evidence>
<sequence>MKCAGGRAMILALSLILVFSAGMPFAPCDAFAQQTPPAEVPSQEAPLTSQASEVLEPEPSEATEELSPEEMLVLRKRQLEALLSDAFHYHPRGMLNPFVPFITPGTTAPEFAPMDEGTLPPGPQRPLTPLQKMSLDEIERGLRAILLGEMGKRALVEDAAGKGYIVQVGTLMGKNDGVVVDILPDRLVIQERFWDSDARDWSYKTASVWLKKEETAKQ</sequence>
<dbReference type="Gene3D" id="2.30.30.830">
    <property type="match status" value="1"/>
</dbReference>
<protein>
    <submittedName>
        <fullName evidence="3">Pilus assembly protein PilP</fullName>
    </submittedName>
</protein>
<dbReference type="KEGG" id="dax:FDQ92_11015"/>
<reference evidence="3 4" key="1">
    <citation type="submission" date="2019-05" db="EMBL/GenBank/DDBJ databases">
        <title>The Complete Genome Sequence of the n-alkane-degrading Desulfoglaeba alkanexedens ALDC reveals multiple alkylsuccinate synthase gene clusters.</title>
        <authorList>
            <person name="Callaghan A.V."/>
            <person name="Davidova I.A."/>
            <person name="Duncan K.E."/>
            <person name="Morris B."/>
            <person name="McInerney M.J."/>
        </authorList>
    </citation>
    <scope>NUCLEOTIDE SEQUENCE [LARGE SCALE GENOMIC DNA]</scope>
    <source>
        <strain evidence="3 4">ALDC</strain>
    </source>
</reference>
<feature type="compositionally biased region" description="Acidic residues" evidence="1">
    <location>
        <begin position="55"/>
        <end position="67"/>
    </location>
</feature>
<dbReference type="Pfam" id="PF04351">
    <property type="entry name" value="PilP"/>
    <property type="match status" value="1"/>
</dbReference>
<evidence type="ECO:0000256" key="2">
    <source>
        <dbReference type="SAM" id="SignalP"/>
    </source>
</evidence>
<feature type="chain" id="PRO_5021001503" evidence="2">
    <location>
        <begin position="33"/>
        <end position="218"/>
    </location>
</feature>
<accession>A0A4P8L7P4</accession>
<name>A0A4P8L7P4_9BACT</name>
<dbReference type="RefSeq" id="WP_137424936.1">
    <property type="nucleotide sequence ID" value="NZ_CP040098.1"/>
</dbReference>
<dbReference type="AlphaFoldDB" id="A0A4P8L7P4"/>
<dbReference type="EMBL" id="CP040098">
    <property type="protein sequence ID" value="QCQ22652.1"/>
    <property type="molecule type" value="Genomic_DNA"/>
</dbReference>
<evidence type="ECO:0000313" key="3">
    <source>
        <dbReference type="EMBL" id="QCQ22652.1"/>
    </source>
</evidence>
<dbReference type="Proteomes" id="UP000298602">
    <property type="component" value="Chromosome"/>
</dbReference>
<keyword evidence="4" id="KW-1185">Reference proteome</keyword>